<dbReference type="EMBL" id="UOEU01000778">
    <property type="protein sequence ID" value="VAW40074.1"/>
    <property type="molecule type" value="Genomic_DNA"/>
</dbReference>
<dbReference type="PROSITE" id="PS50110">
    <property type="entry name" value="RESPONSE_REGULATORY"/>
    <property type="match status" value="1"/>
</dbReference>
<dbReference type="InterPro" id="IPR011006">
    <property type="entry name" value="CheY-like_superfamily"/>
</dbReference>
<name>A0A3B0W8S0_9ZZZZ</name>
<dbReference type="GO" id="GO:0000160">
    <property type="term" value="P:phosphorelay signal transduction system"/>
    <property type="evidence" value="ECO:0007669"/>
    <property type="project" value="InterPro"/>
</dbReference>
<sequence length="80" mass="8947">MLDKLEPAISPSALTRICIVDDNQIAREVIAEQLSIEPYQIEMAASGVELLDRFDTLGGFRKIIEGNHTIFRNPLEAFSD</sequence>
<dbReference type="SUPFAM" id="SSF52172">
    <property type="entry name" value="CheY-like"/>
    <property type="match status" value="1"/>
</dbReference>
<evidence type="ECO:0000313" key="2">
    <source>
        <dbReference type="EMBL" id="VAW40074.1"/>
    </source>
</evidence>
<organism evidence="2">
    <name type="scientific">hydrothermal vent metagenome</name>
    <dbReference type="NCBI Taxonomy" id="652676"/>
    <lineage>
        <taxon>unclassified sequences</taxon>
        <taxon>metagenomes</taxon>
        <taxon>ecological metagenomes</taxon>
    </lineage>
</organism>
<gene>
    <name evidence="2" type="ORF">MNBD_CHLOROFLEXI01-4845</name>
</gene>
<dbReference type="Gene3D" id="3.40.50.2300">
    <property type="match status" value="1"/>
</dbReference>
<feature type="domain" description="Response regulatory" evidence="1">
    <location>
        <begin position="16"/>
        <end position="80"/>
    </location>
</feature>
<proteinExistence type="predicted"/>
<evidence type="ECO:0000259" key="1">
    <source>
        <dbReference type="PROSITE" id="PS50110"/>
    </source>
</evidence>
<protein>
    <recommendedName>
        <fullName evidence="1">Response regulatory domain-containing protein</fullName>
    </recommendedName>
</protein>
<dbReference type="AlphaFoldDB" id="A0A3B0W8S0"/>
<reference evidence="2" key="1">
    <citation type="submission" date="2018-06" db="EMBL/GenBank/DDBJ databases">
        <authorList>
            <person name="Zhirakovskaya E."/>
        </authorList>
    </citation>
    <scope>NUCLEOTIDE SEQUENCE</scope>
</reference>
<accession>A0A3B0W8S0</accession>
<dbReference type="InterPro" id="IPR001789">
    <property type="entry name" value="Sig_transdc_resp-reg_receiver"/>
</dbReference>